<keyword evidence="4" id="KW-1185">Reference proteome</keyword>
<keyword evidence="1" id="KW-0560">Oxidoreductase</keyword>
<dbReference type="InterPro" id="IPR037069">
    <property type="entry name" value="AcylCoA_DH/ox_N_sf"/>
</dbReference>
<dbReference type="Gene3D" id="1.10.540.10">
    <property type="entry name" value="Acyl-CoA dehydrogenase/oxidase, N-terminal domain"/>
    <property type="match status" value="1"/>
</dbReference>
<evidence type="ECO:0000259" key="2">
    <source>
        <dbReference type="Pfam" id="PF08028"/>
    </source>
</evidence>
<dbReference type="GO" id="GO:0050660">
    <property type="term" value="F:flavin adenine dinucleotide binding"/>
    <property type="evidence" value="ECO:0007669"/>
    <property type="project" value="InterPro"/>
</dbReference>
<organism evidence="3 4">
    <name type="scientific">Flavihumibacter solisilvae</name>
    <dbReference type="NCBI Taxonomy" id="1349421"/>
    <lineage>
        <taxon>Bacteria</taxon>
        <taxon>Pseudomonadati</taxon>
        <taxon>Bacteroidota</taxon>
        <taxon>Chitinophagia</taxon>
        <taxon>Chitinophagales</taxon>
        <taxon>Chitinophagaceae</taxon>
        <taxon>Flavihumibacter</taxon>
    </lineage>
</organism>
<feature type="domain" description="Acyl-CoA dehydrogenase C-terminal" evidence="2">
    <location>
        <begin position="206"/>
        <end position="323"/>
    </location>
</feature>
<dbReference type="SUPFAM" id="SSF56645">
    <property type="entry name" value="Acyl-CoA dehydrogenase NM domain-like"/>
    <property type="match status" value="1"/>
</dbReference>
<evidence type="ECO:0000313" key="3">
    <source>
        <dbReference type="EMBL" id="KIC96516.1"/>
    </source>
</evidence>
<reference evidence="3 4" key="1">
    <citation type="submission" date="2014-11" db="EMBL/GenBank/DDBJ databases">
        <title>Genome sequence of Flavihumibacter solisilvae 3-3.</title>
        <authorList>
            <person name="Zhou G."/>
            <person name="Li M."/>
            <person name="Wang G."/>
        </authorList>
    </citation>
    <scope>NUCLEOTIDE SEQUENCE [LARGE SCALE GENOMIC DNA]</scope>
    <source>
        <strain evidence="3 4">3-3</strain>
    </source>
</reference>
<dbReference type="PANTHER" id="PTHR43884">
    <property type="entry name" value="ACYL-COA DEHYDROGENASE"/>
    <property type="match status" value="1"/>
</dbReference>
<dbReference type="EMBL" id="JSVC01000001">
    <property type="protein sequence ID" value="KIC96516.1"/>
    <property type="molecule type" value="Genomic_DNA"/>
</dbReference>
<dbReference type="Pfam" id="PF08028">
    <property type="entry name" value="Acyl-CoA_dh_2"/>
    <property type="match status" value="1"/>
</dbReference>
<dbReference type="STRING" id="1349421.OI18_00555"/>
<dbReference type="InterPro" id="IPR046373">
    <property type="entry name" value="Acyl-CoA_Oxase/DH_mid-dom_sf"/>
</dbReference>
<gene>
    <name evidence="3" type="ORF">OI18_00555</name>
</gene>
<dbReference type="Gene3D" id="2.40.110.10">
    <property type="entry name" value="Butyryl-CoA Dehydrogenase, subunit A, domain 2"/>
    <property type="match status" value="1"/>
</dbReference>
<evidence type="ECO:0000256" key="1">
    <source>
        <dbReference type="ARBA" id="ARBA00023002"/>
    </source>
</evidence>
<accession>A0A0C1LAH8</accession>
<evidence type="ECO:0000313" key="4">
    <source>
        <dbReference type="Proteomes" id="UP000031408"/>
    </source>
</evidence>
<comment type="caution">
    <text evidence="3">The sequence shown here is derived from an EMBL/GenBank/DDBJ whole genome shotgun (WGS) entry which is preliminary data.</text>
</comment>
<protein>
    <recommendedName>
        <fullName evidence="2">Acyl-CoA dehydrogenase C-terminal domain-containing protein</fullName>
    </recommendedName>
</protein>
<dbReference type="InterPro" id="IPR009100">
    <property type="entry name" value="AcylCoA_DH/oxidase_NM_dom_sf"/>
</dbReference>
<dbReference type="InterPro" id="IPR013107">
    <property type="entry name" value="Acyl-CoA_DH_C"/>
</dbReference>
<dbReference type="PANTHER" id="PTHR43884:SF12">
    <property type="entry name" value="ISOVALERYL-COA DEHYDROGENASE, MITOCHONDRIAL-RELATED"/>
    <property type="match status" value="1"/>
</dbReference>
<dbReference type="AlphaFoldDB" id="A0A0C1LAH8"/>
<dbReference type="GO" id="GO:0003995">
    <property type="term" value="F:acyl-CoA dehydrogenase activity"/>
    <property type="evidence" value="ECO:0007669"/>
    <property type="project" value="TreeGrafter"/>
</dbReference>
<dbReference type="Proteomes" id="UP000031408">
    <property type="component" value="Unassembled WGS sequence"/>
</dbReference>
<name>A0A0C1LAH8_9BACT</name>
<dbReference type="Gene3D" id="1.20.140.10">
    <property type="entry name" value="Butyryl-CoA Dehydrogenase, subunit A, domain 3"/>
    <property type="match status" value="1"/>
</dbReference>
<sequence length="324" mass="35973">MVETLREQALSAEQNKSLTPGQLALIRNQRWFDLFVPEHRGGLGKNFPEAVRLLEAIAWADGSTGWTVTLCSGAGWFIGFLNPASADKIFHDPLHCIAGSGKNTGEARLVQDGYEISGTWSHATGAPYATVFTFNCMTDNELRSFWVPRNHVTIRENWDAMGMVATASHSFELSRVFVPAENSFSIDPFSVYLDDIIFQFPFQQFAEATLAANISGMAMRFLELCASSDRPKRILPEAIKTLQSARNVFYQCVEESWAELATTRQLSEGRAASLTLSCKELAAVSRSVVNDIFPLCGLIVAQRTTEVNRVWRNLQTASLHVLLT</sequence>
<proteinExistence type="predicted"/>